<dbReference type="SMART" id="SM00060">
    <property type="entry name" value="FN3"/>
    <property type="match status" value="2"/>
</dbReference>
<reference evidence="3" key="1">
    <citation type="submission" date="2022-11" db="UniProtKB">
        <authorList>
            <consortium name="WormBaseParasite"/>
        </authorList>
    </citation>
    <scope>IDENTIFICATION</scope>
</reference>
<accession>A0A915ED97</accession>
<proteinExistence type="predicted"/>
<dbReference type="InterPro" id="IPR036116">
    <property type="entry name" value="FN3_sf"/>
</dbReference>
<dbReference type="InterPro" id="IPR013783">
    <property type="entry name" value="Ig-like_fold"/>
</dbReference>
<dbReference type="Pfam" id="PF01682">
    <property type="entry name" value="DB"/>
    <property type="match status" value="2"/>
</dbReference>
<dbReference type="Pfam" id="PF00041">
    <property type="entry name" value="fn3"/>
    <property type="match status" value="1"/>
</dbReference>
<protein>
    <submittedName>
        <fullName evidence="3">Fibronectin type-III domain-containing protein</fullName>
    </submittedName>
</protein>
<dbReference type="InterPro" id="IPR003961">
    <property type="entry name" value="FN3_dom"/>
</dbReference>
<keyword evidence="2" id="KW-1185">Reference proteome</keyword>
<dbReference type="InterPro" id="IPR002602">
    <property type="entry name" value="DB"/>
</dbReference>
<dbReference type="SUPFAM" id="SSF49265">
    <property type="entry name" value="Fibronectin type III"/>
    <property type="match status" value="1"/>
</dbReference>
<dbReference type="AlphaFoldDB" id="A0A915ED97"/>
<organism evidence="2 3">
    <name type="scientific">Ditylenchus dipsaci</name>
    <dbReference type="NCBI Taxonomy" id="166011"/>
    <lineage>
        <taxon>Eukaryota</taxon>
        <taxon>Metazoa</taxon>
        <taxon>Ecdysozoa</taxon>
        <taxon>Nematoda</taxon>
        <taxon>Chromadorea</taxon>
        <taxon>Rhabditida</taxon>
        <taxon>Tylenchina</taxon>
        <taxon>Tylenchomorpha</taxon>
        <taxon>Sphaerularioidea</taxon>
        <taxon>Anguinidae</taxon>
        <taxon>Anguininae</taxon>
        <taxon>Ditylenchus</taxon>
    </lineage>
</organism>
<name>A0A915ED97_9BILA</name>
<dbReference type="WBParaSite" id="jg5129">
    <property type="protein sequence ID" value="jg5129"/>
    <property type="gene ID" value="jg5129"/>
</dbReference>
<sequence length="507" mass="55311">MGSVDECCRRHDVPEVCVNALCYPSRPPGDFDVYDIFERKNNCSKHLHYISQCLADGRDHSACCSSEAKDRDEHACFSLCKGEGRSSEIGYHHHSWTQYQTCLAINLPSMFRCFEKGYQSIPSSPMDLTVDQNKLGARGVDLTWSRPAELPNLVDHYLVLVRQLNDEGPELQAESRTLKVSISNLEPGTSYTARVLAVTITDEKRSLASAEVQFQTVGVPPEVEGFKKVITVSKSATSALLACRFQISGVSEQSKLQIQWQHRSGDQGEYNTLSDFRCLITDEFGRGDSVVELKLGELISPSATPPPTTLACCKQRGVEPRCLLMCGAHDIPTTSAPGQDSVAIASAPSRRYVPRPVMPSGCSVEISKVLSCAMPEVDDSACCLRQKVPKACMYLCDSSVEPSNQMAAVCLEHVSSVEQCRIAGVEKRPSAVQNLRIQNSGSATSGNTALVSWEPSINPWLQKSQVTTNRKVINADEIVVVAANSYGISQPAKLVLSAGGKWSRSSV</sequence>
<evidence type="ECO:0000259" key="1">
    <source>
        <dbReference type="PROSITE" id="PS50853"/>
    </source>
</evidence>
<feature type="domain" description="Fibronectin type-III" evidence="1">
    <location>
        <begin position="124"/>
        <end position="222"/>
    </location>
</feature>
<dbReference type="CDD" id="cd00063">
    <property type="entry name" value="FN3"/>
    <property type="match status" value="1"/>
</dbReference>
<evidence type="ECO:0000313" key="2">
    <source>
        <dbReference type="Proteomes" id="UP000887574"/>
    </source>
</evidence>
<dbReference type="Proteomes" id="UP000887574">
    <property type="component" value="Unplaced"/>
</dbReference>
<dbReference type="Gene3D" id="2.60.40.10">
    <property type="entry name" value="Immunoglobulins"/>
    <property type="match status" value="1"/>
</dbReference>
<dbReference type="PROSITE" id="PS50853">
    <property type="entry name" value="FN3"/>
    <property type="match status" value="1"/>
</dbReference>
<evidence type="ECO:0000313" key="3">
    <source>
        <dbReference type="WBParaSite" id="jg5129"/>
    </source>
</evidence>